<dbReference type="InterPro" id="IPR007712">
    <property type="entry name" value="RelE/ParE_toxin"/>
</dbReference>
<evidence type="ECO:0000256" key="1">
    <source>
        <dbReference type="ARBA" id="ARBA00006226"/>
    </source>
</evidence>
<dbReference type="InterPro" id="IPR035093">
    <property type="entry name" value="RelE/ParE_toxin_dom_sf"/>
</dbReference>
<dbReference type="Gene3D" id="3.30.2310.20">
    <property type="entry name" value="RelE-like"/>
    <property type="match status" value="1"/>
</dbReference>
<dbReference type="PANTHER" id="PTHR33755:SF7">
    <property type="entry name" value="TOXIN MODULE OF TOXIN-ANTITOXIN SYSTEM RELE_STBE FAMILY"/>
    <property type="match status" value="1"/>
</dbReference>
<dbReference type="RefSeq" id="WP_131444994.1">
    <property type="nucleotide sequence ID" value="NZ_SJZB01000014.1"/>
</dbReference>
<dbReference type="InterPro" id="IPR051803">
    <property type="entry name" value="TA_system_RelE-like_toxin"/>
</dbReference>
<protein>
    <submittedName>
        <fullName evidence="3">Type II toxin-antitoxin system RelE/ParE family toxin</fullName>
    </submittedName>
</protein>
<name>A0A4R1BIL8_9PROT</name>
<comment type="caution">
    <text evidence="3">The sequence shown here is derived from an EMBL/GenBank/DDBJ whole genome shotgun (WGS) entry which is preliminary data.</text>
</comment>
<dbReference type="EMBL" id="SJZB01000014">
    <property type="protein sequence ID" value="TCJ17111.1"/>
    <property type="molecule type" value="Genomic_DNA"/>
</dbReference>
<dbReference type="Pfam" id="PF05016">
    <property type="entry name" value="ParE_toxin"/>
    <property type="match status" value="1"/>
</dbReference>
<dbReference type="AlphaFoldDB" id="A0A4R1BIL8"/>
<comment type="similarity">
    <text evidence="1">Belongs to the RelE toxin family.</text>
</comment>
<proteinExistence type="inferred from homology"/>
<evidence type="ECO:0000313" key="3">
    <source>
        <dbReference type="EMBL" id="TCJ17111.1"/>
    </source>
</evidence>
<accession>A0A4R1BIL8</accession>
<sequence>MPRLIWSPPALRDVQRLYRFLAEKNPDAARRAVGLIRAGMRIIEKHPEIGRPAEGMVPEYREWLVDFGDSGYIALYRYDGRTAIILAVRHQKEAGY</sequence>
<reference evidence="3 4" key="1">
    <citation type="submission" date="2019-03" db="EMBL/GenBank/DDBJ databases">
        <title>Genome sequence of Thiobacillaceae bacterium LSR1, a sulfur-oxidizing bacterium isolated from freshwater sediment.</title>
        <authorList>
            <person name="Li S."/>
        </authorList>
    </citation>
    <scope>NUCLEOTIDE SEQUENCE [LARGE SCALE GENOMIC DNA]</scope>
    <source>
        <strain evidence="3 4">LSR1</strain>
    </source>
</reference>
<dbReference type="Proteomes" id="UP000295443">
    <property type="component" value="Unassembled WGS sequence"/>
</dbReference>
<dbReference type="PANTHER" id="PTHR33755">
    <property type="entry name" value="TOXIN PARE1-RELATED"/>
    <property type="match status" value="1"/>
</dbReference>
<evidence type="ECO:0000256" key="2">
    <source>
        <dbReference type="ARBA" id="ARBA00022649"/>
    </source>
</evidence>
<keyword evidence="4" id="KW-1185">Reference proteome</keyword>
<dbReference type="OrthoDB" id="121597at2"/>
<evidence type="ECO:0000313" key="4">
    <source>
        <dbReference type="Proteomes" id="UP000295443"/>
    </source>
</evidence>
<gene>
    <name evidence="3" type="ORF">EZJ19_03955</name>
</gene>
<keyword evidence="2" id="KW-1277">Toxin-antitoxin system</keyword>
<organism evidence="3 4">
    <name type="scientific">Parasulfuritortus cantonensis</name>
    <dbReference type="NCBI Taxonomy" id="2528202"/>
    <lineage>
        <taxon>Bacteria</taxon>
        <taxon>Pseudomonadati</taxon>
        <taxon>Pseudomonadota</taxon>
        <taxon>Betaproteobacteria</taxon>
        <taxon>Nitrosomonadales</taxon>
        <taxon>Thiobacillaceae</taxon>
        <taxon>Parasulfuritortus</taxon>
    </lineage>
</organism>